<dbReference type="PANTHER" id="PTHR45914">
    <property type="entry name" value="TRANSCRIPTION FACTOR HEC3-RELATED"/>
    <property type="match status" value="1"/>
</dbReference>
<evidence type="ECO:0000313" key="6">
    <source>
        <dbReference type="EMBL" id="GFP85338.1"/>
    </source>
</evidence>
<evidence type="ECO:0000256" key="3">
    <source>
        <dbReference type="ARBA" id="ARBA00023125"/>
    </source>
</evidence>
<evidence type="ECO:0000256" key="2">
    <source>
        <dbReference type="ARBA" id="ARBA00023015"/>
    </source>
</evidence>
<evidence type="ECO:0000256" key="4">
    <source>
        <dbReference type="ARBA" id="ARBA00023163"/>
    </source>
</evidence>
<keyword evidence="3" id="KW-0238">DNA-binding</keyword>
<dbReference type="InterPro" id="IPR036638">
    <property type="entry name" value="HLH_DNA-bd_sf"/>
</dbReference>
<dbReference type="OrthoDB" id="1610519at2759"/>
<dbReference type="PANTHER" id="PTHR45914:SF24">
    <property type="entry name" value="BHLH DOMAIN-CONTAINING PROTEIN"/>
    <property type="match status" value="1"/>
</dbReference>
<proteinExistence type="predicted"/>
<comment type="subcellular location">
    <subcellularLocation>
        <location evidence="1">Nucleus</location>
    </subcellularLocation>
</comment>
<dbReference type="SUPFAM" id="SSF47459">
    <property type="entry name" value="HLH, helix-loop-helix DNA-binding domain"/>
    <property type="match status" value="1"/>
</dbReference>
<comment type="caution">
    <text evidence="6">The sequence shown here is derived from an EMBL/GenBank/DDBJ whole genome shotgun (WGS) entry which is preliminary data.</text>
</comment>
<organism evidence="6 7">
    <name type="scientific">Phtheirospermum japonicum</name>
    <dbReference type="NCBI Taxonomy" id="374723"/>
    <lineage>
        <taxon>Eukaryota</taxon>
        <taxon>Viridiplantae</taxon>
        <taxon>Streptophyta</taxon>
        <taxon>Embryophyta</taxon>
        <taxon>Tracheophyta</taxon>
        <taxon>Spermatophyta</taxon>
        <taxon>Magnoliopsida</taxon>
        <taxon>eudicotyledons</taxon>
        <taxon>Gunneridae</taxon>
        <taxon>Pentapetalae</taxon>
        <taxon>asterids</taxon>
        <taxon>lamiids</taxon>
        <taxon>Lamiales</taxon>
        <taxon>Orobanchaceae</taxon>
        <taxon>Orobanchaceae incertae sedis</taxon>
        <taxon>Phtheirospermum</taxon>
    </lineage>
</organism>
<sequence>MKQRCRHRQQRPTNKTWYLQKLLPWDGKVDMATVLEEVYKYINFLQAQVSVLQSMPCESNSSSAAVTNIDGSGNLGKLNRQKLLQVVVNSRVAFTQWNS</sequence>
<keyword evidence="5" id="KW-0539">Nucleus</keyword>
<dbReference type="GO" id="GO:0003700">
    <property type="term" value="F:DNA-binding transcription factor activity"/>
    <property type="evidence" value="ECO:0007669"/>
    <property type="project" value="InterPro"/>
</dbReference>
<evidence type="ECO:0000256" key="5">
    <source>
        <dbReference type="ARBA" id="ARBA00023242"/>
    </source>
</evidence>
<evidence type="ECO:0000256" key="1">
    <source>
        <dbReference type="ARBA" id="ARBA00004123"/>
    </source>
</evidence>
<dbReference type="Gene3D" id="4.10.280.10">
    <property type="entry name" value="Helix-loop-helix DNA-binding domain"/>
    <property type="match status" value="1"/>
</dbReference>
<dbReference type="InterPro" id="IPR045843">
    <property type="entry name" value="IND-like"/>
</dbReference>
<dbReference type="CDD" id="cd11393">
    <property type="entry name" value="bHLH_AtbHLH_like"/>
    <property type="match status" value="1"/>
</dbReference>
<dbReference type="Proteomes" id="UP000653305">
    <property type="component" value="Unassembled WGS sequence"/>
</dbReference>
<dbReference type="GO" id="GO:0005634">
    <property type="term" value="C:nucleus"/>
    <property type="evidence" value="ECO:0007669"/>
    <property type="project" value="UniProtKB-SubCell"/>
</dbReference>
<accession>A0A830BJT1</accession>
<dbReference type="InterPro" id="IPR045239">
    <property type="entry name" value="bHLH95_bHLH"/>
</dbReference>
<dbReference type="GO" id="GO:0046983">
    <property type="term" value="F:protein dimerization activity"/>
    <property type="evidence" value="ECO:0007669"/>
    <property type="project" value="InterPro"/>
</dbReference>
<keyword evidence="7" id="KW-1185">Reference proteome</keyword>
<keyword evidence="4" id="KW-0804">Transcription</keyword>
<name>A0A830BJT1_9LAMI</name>
<gene>
    <name evidence="6" type="ORF">PHJA_000677500</name>
</gene>
<dbReference type="EMBL" id="BMAC01000103">
    <property type="protein sequence ID" value="GFP85338.1"/>
    <property type="molecule type" value="Genomic_DNA"/>
</dbReference>
<dbReference type="AlphaFoldDB" id="A0A830BJT1"/>
<dbReference type="GO" id="GO:0003677">
    <property type="term" value="F:DNA binding"/>
    <property type="evidence" value="ECO:0007669"/>
    <property type="project" value="UniProtKB-KW"/>
</dbReference>
<evidence type="ECO:0000313" key="7">
    <source>
        <dbReference type="Proteomes" id="UP000653305"/>
    </source>
</evidence>
<reference evidence="6" key="1">
    <citation type="submission" date="2020-07" db="EMBL/GenBank/DDBJ databases">
        <title>Ethylene signaling mediates host invasion by parasitic plants.</title>
        <authorList>
            <person name="Yoshida S."/>
        </authorList>
    </citation>
    <scope>NUCLEOTIDE SEQUENCE</scope>
    <source>
        <strain evidence="6">Okayama</strain>
    </source>
</reference>
<protein>
    <submittedName>
        <fullName evidence="6">Transcription factor bhlh117</fullName>
    </submittedName>
</protein>
<keyword evidence="2" id="KW-0805">Transcription regulation</keyword>